<dbReference type="Proteomes" id="UP000219271">
    <property type="component" value="Unassembled WGS sequence"/>
</dbReference>
<dbReference type="InterPro" id="IPR036390">
    <property type="entry name" value="WH_DNA-bd_sf"/>
</dbReference>
<organism evidence="5 6">
    <name type="scientific">Candidatus Pantoea floridensis</name>
    <dbReference type="NCBI Taxonomy" id="1938870"/>
    <lineage>
        <taxon>Bacteria</taxon>
        <taxon>Pseudomonadati</taxon>
        <taxon>Pseudomonadota</taxon>
        <taxon>Gammaproteobacteria</taxon>
        <taxon>Enterobacterales</taxon>
        <taxon>Erwiniaceae</taxon>
        <taxon>Pantoea</taxon>
    </lineage>
</organism>
<dbReference type="PROSITE" id="PS50987">
    <property type="entry name" value="HTH_ARSR_2"/>
    <property type="match status" value="1"/>
</dbReference>
<evidence type="ECO:0000256" key="3">
    <source>
        <dbReference type="ARBA" id="ARBA00023163"/>
    </source>
</evidence>
<dbReference type="AlphaFoldDB" id="A0A286DP95"/>
<evidence type="ECO:0000313" key="5">
    <source>
        <dbReference type="EMBL" id="SOD60466.1"/>
    </source>
</evidence>
<dbReference type="GO" id="GO:0003700">
    <property type="term" value="F:DNA-binding transcription factor activity"/>
    <property type="evidence" value="ECO:0007669"/>
    <property type="project" value="InterPro"/>
</dbReference>
<dbReference type="GO" id="GO:0003677">
    <property type="term" value="F:DNA binding"/>
    <property type="evidence" value="ECO:0007669"/>
    <property type="project" value="UniProtKB-KW"/>
</dbReference>
<protein>
    <submittedName>
        <fullName evidence="5">DNA-binding transcriptional regulator, ArsR family</fullName>
    </submittedName>
</protein>
<reference evidence="6" key="1">
    <citation type="submission" date="2017-09" db="EMBL/GenBank/DDBJ databases">
        <authorList>
            <person name="Varghese N."/>
            <person name="Submissions S."/>
        </authorList>
    </citation>
    <scope>NUCLEOTIDE SEQUENCE [LARGE SCALE GENOMIC DNA]</scope>
    <source>
        <strain evidence="6">JKS000234</strain>
    </source>
</reference>
<keyword evidence="1" id="KW-0805">Transcription regulation</keyword>
<keyword evidence="6" id="KW-1185">Reference proteome</keyword>
<keyword evidence="3" id="KW-0804">Transcription</keyword>
<sequence>MDLNTAASALKELGHPTRLAVYKTLVKAGHGGLPVGDLQKQLDIPASTLSHHLSALMSVGLIRQDRQGRTLFCLPQYERLEQLLAFLVEECCSGEGGCGLSLPTQLTERTE</sequence>
<dbReference type="PANTHER" id="PTHR43132:SF2">
    <property type="entry name" value="ARSENICAL RESISTANCE OPERON REPRESSOR ARSR-RELATED"/>
    <property type="match status" value="1"/>
</dbReference>
<feature type="domain" description="HTH arsR-type" evidence="4">
    <location>
        <begin position="1"/>
        <end position="95"/>
    </location>
</feature>
<dbReference type="Pfam" id="PF12840">
    <property type="entry name" value="HTH_20"/>
    <property type="match status" value="1"/>
</dbReference>
<dbReference type="InterPro" id="IPR001845">
    <property type="entry name" value="HTH_ArsR_DNA-bd_dom"/>
</dbReference>
<dbReference type="SMART" id="SM00418">
    <property type="entry name" value="HTH_ARSR"/>
    <property type="match status" value="1"/>
</dbReference>
<evidence type="ECO:0000256" key="1">
    <source>
        <dbReference type="ARBA" id="ARBA00023015"/>
    </source>
</evidence>
<dbReference type="PRINTS" id="PR00778">
    <property type="entry name" value="HTHARSR"/>
</dbReference>
<dbReference type="PANTHER" id="PTHR43132">
    <property type="entry name" value="ARSENICAL RESISTANCE OPERON REPRESSOR ARSR-RELATED"/>
    <property type="match status" value="1"/>
</dbReference>
<dbReference type="NCBIfam" id="NF033788">
    <property type="entry name" value="HTH_metalloreg"/>
    <property type="match status" value="1"/>
</dbReference>
<evidence type="ECO:0000313" key="6">
    <source>
        <dbReference type="Proteomes" id="UP000219271"/>
    </source>
</evidence>
<dbReference type="SUPFAM" id="SSF46785">
    <property type="entry name" value="Winged helix' DNA-binding domain"/>
    <property type="match status" value="1"/>
</dbReference>
<gene>
    <name evidence="5" type="ORF">SAMN06273570_4709</name>
</gene>
<dbReference type="EMBL" id="OCMY01000002">
    <property type="protein sequence ID" value="SOD60466.1"/>
    <property type="molecule type" value="Genomic_DNA"/>
</dbReference>
<dbReference type="InterPro" id="IPR036388">
    <property type="entry name" value="WH-like_DNA-bd_sf"/>
</dbReference>
<keyword evidence="2 5" id="KW-0238">DNA-binding</keyword>
<dbReference type="InterPro" id="IPR051011">
    <property type="entry name" value="Metal_resp_trans_reg"/>
</dbReference>
<evidence type="ECO:0000256" key="2">
    <source>
        <dbReference type="ARBA" id="ARBA00023125"/>
    </source>
</evidence>
<dbReference type="Gene3D" id="1.10.10.10">
    <property type="entry name" value="Winged helix-like DNA-binding domain superfamily/Winged helix DNA-binding domain"/>
    <property type="match status" value="1"/>
</dbReference>
<evidence type="ECO:0000259" key="4">
    <source>
        <dbReference type="PROSITE" id="PS50987"/>
    </source>
</evidence>
<accession>A0A286DP95</accession>
<name>A0A286DP95_9GAMM</name>
<dbReference type="CDD" id="cd00090">
    <property type="entry name" value="HTH_ARSR"/>
    <property type="match status" value="1"/>
</dbReference>
<dbReference type="RefSeq" id="WP_097098149.1">
    <property type="nucleotide sequence ID" value="NZ_OCMY01000002.1"/>
</dbReference>
<dbReference type="InterPro" id="IPR011991">
    <property type="entry name" value="ArsR-like_HTH"/>
</dbReference>
<proteinExistence type="predicted"/>
<dbReference type="OrthoDB" id="5297460at2"/>